<evidence type="ECO:0000256" key="9">
    <source>
        <dbReference type="RuleBase" id="RU363032"/>
    </source>
</evidence>
<dbReference type="InterPro" id="IPR043429">
    <property type="entry name" value="ArtM/GltK/GlnP/TcyL/YhdX-like"/>
</dbReference>
<evidence type="ECO:0000313" key="13">
    <source>
        <dbReference type="Proteomes" id="UP000001176"/>
    </source>
</evidence>
<proteinExistence type="inferred from homology"/>
<dbReference type="Pfam" id="PF00497">
    <property type="entry name" value="SBP_bac_3"/>
    <property type="match status" value="1"/>
</dbReference>
<keyword evidence="6" id="KW-0029">Amino-acid transport</keyword>
<dbReference type="KEGG" id="gdi:GDI3829"/>
<comment type="similarity">
    <text evidence="2">Belongs to the binding-protein-dependent transport system permease family. HisMQ subfamily.</text>
</comment>
<evidence type="ECO:0000313" key="12">
    <source>
        <dbReference type="EMBL" id="CAP57772.1"/>
    </source>
</evidence>
<feature type="region of interest" description="Disordered" evidence="10">
    <location>
        <begin position="1"/>
        <end position="20"/>
    </location>
</feature>
<dbReference type="InterPro" id="IPR035906">
    <property type="entry name" value="MetI-like_sf"/>
</dbReference>
<dbReference type="PANTHER" id="PTHR30614">
    <property type="entry name" value="MEMBRANE COMPONENT OF AMINO ACID ABC TRANSPORTER"/>
    <property type="match status" value="1"/>
</dbReference>
<evidence type="ECO:0000256" key="7">
    <source>
        <dbReference type="ARBA" id="ARBA00022989"/>
    </source>
</evidence>
<dbReference type="GO" id="GO:0006865">
    <property type="term" value="P:amino acid transport"/>
    <property type="evidence" value="ECO:0007669"/>
    <property type="project" value="UniProtKB-KW"/>
</dbReference>
<reference evidence="12 13" key="1">
    <citation type="journal article" date="2009" name="BMC Genomics">
        <title>Complete genome sequence of the sugarcane nitrogen-fixing endophyte Gluconacetobacter diazotrophicus Pal5.</title>
        <authorList>
            <person name="Bertalan M."/>
            <person name="Albano R."/>
            <person name="Padua V."/>
            <person name="Rouws L."/>
            <person name="Rojas C."/>
            <person name="Hemerly A."/>
            <person name="Teixeira K."/>
            <person name="Schwab S."/>
            <person name="Araujo J."/>
            <person name="Oliveira A."/>
            <person name="Franca L."/>
            <person name="Magalhaes V."/>
            <person name="Alqueres S."/>
            <person name="Cardoso A."/>
            <person name="Almeida W."/>
            <person name="Loureiro M.M."/>
            <person name="Nogueira E."/>
            <person name="Cidade D."/>
            <person name="Oliveira D."/>
            <person name="Simao T."/>
            <person name="Macedo J."/>
            <person name="Valadao A."/>
            <person name="Dreschsel M."/>
            <person name="Freitas F."/>
            <person name="Vidal M."/>
            <person name="Guedes H."/>
            <person name="Rodrigues E."/>
            <person name="Meneses C."/>
            <person name="Brioso P."/>
            <person name="Pozzer L."/>
            <person name="Figueiredo D."/>
            <person name="Montano H."/>
            <person name="Junior J."/>
            <person name="Filho G."/>
            <person name="Flores V."/>
            <person name="Ferreira B."/>
            <person name="Branco A."/>
            <person name="Gonzalez P."/>
            <person name="Guillobel H."/>
            <person name="Lemos M."/>
            <person name="Seibel L."/>
            <person name="Macedo J."/>
            <person name="Alves-Ferreira M."/>
            <person name="Sachetto-Martins G."/>
            <person name="Coelho A."/>
            <person name="Santos E."/>
            <person name="Amaral G."/>
            <person name="Neves A."/>
            <person name="Pacheco A.B."/>
            <person name="Carvalho D."/>
            <person name="Lery L."/>
            <person name="Bisch P."/>
            <person name="Rossle S.C."/>
            <person name="Urmenyi T."/>
            <person name="Kruger W.V."/>
            <person name="Martins O."/>
            <person name="Baldani J.I."/>
            <person name="Ferreira P.C."/>
        </authorList>
    </citation>
    <scope>NUCLEOTIDE SEQUENCE [LARGE SCALE GENOMIC DNA]</scope>
    <source>
        <strain evidence="13">ATCC 49037 / DSM 5601 / CCUG 37298 / CIP 103539 / LMG 7603 / PAl5</strain>
    </source>
</reference>
<dbReference type="InterPro" id="IPR000515">
    <property type="entry name" value="MetI-like"/>
</dbReference>
<dbReference type="PROSITE" id="PS50928">
    <property type="entry name" value="ABC_TM1"/>
    <property type="match status" value="1"/>
</dbReference>
<evidence type="ECO:0000256" key="6">
    <source>
        <dbReference type="ARBA" id="ARBA00022970"/>
    </source>
</evidence>
<accession>A9H9Z6</accession>
<gene>
    <name evidence="12" type="ordered locus">GDI3829</name>
</gene>
<dbReference type="PANTHER" id="PTHR30614:SF0">
    <property type="entry name" value="L-CYSTINE TRANSPORT SYSTEM PERMEASE PROTEIN TCYL"/>
    <property type="match status" value="1"/>
</dbReference>
<dbReference type="InterPro" id="IPR001638">
    <property type="entry name" value="Solute-binding_3/MltF_N"/>
</dbReference>
<dbReference type="Gene3D" id="3.40.190.10">
    <property type="entry name" value="Periplasmic binding protein-like II"/>
    <property type="match status" value="2"/>
</dbReference>
<dbReference type="Pfam" id="PF00528">
    <property type="entry name" value="BPD_transp_1"/>
    <property type="match status" value="1"/>
</dbReference>
<keyword evidence="5 9" id="KW-0812">Transmembrane</keyword>
<evidence type="ECO:0000256" key="4">
    <source>
        <dbReference type="ARBA" id="ARBA00022475"/>
    </source>
</evidence>
<feature type="transmembrane region" description="Helical" evidence="9">
    <location>
        <begin position="331"/>
        <end position="353"/>
    </location>
</feature>
<evidence type="ECO:0000256" key="5">
    <source>
        <dbReference type="ARBA" id="ARBA00022692"/>
    </source>
</evidence>
<dbReference type="Gene3D" id="1.10.3720.10">
    <property type="entry name" value="MetI-like"/>
    <property type="match status" value="1"/>
</dbReference>
<evidence type="ECO:0000256" key="3">
    <source>
        <dbReference type="ARBA" id="ARBA00022448"/>
    </source>
</evidence>
<dbReference type="AlphaFoldDB" id="A9H9Z6"/>
<organism evidence="12 13">
    <name type="scientific">Gluconacetobacter diazotrophicus (strain ATCC 49037 / DSM 5601 / CCUG 37298 / CIP 103539 / LMG 7603 / PAl5)</name>
    <dbReference type="NCBI Taxonomy" id="272568"/>
    <lineage>
        <taxon>Bacteria</taxon>
        <taxon>Pseudomonadati</taxon>
        <taxon>Pseudomonadota</taxon>
        <taxon>Alphaproteobacteria</taxon>
        <taxon>Acetobacterales</taxon>
        <taxon>Acetobacteraceae</taxon>
        <taxon>Gluconacetobacter</taxon>
    </lineage>
</organism>
<dbReference type="Proteomes" id="UP000001176">
    <property type="component" value="Chromosome"/>
</dbReference>
<name>A9H9Z6_GLUDA</name>
<sequence length="538" mass="57995">MPRLPGSRHGEPPRPASPRPPMARLLAGFLVLLLAGLGAAFGPVAPPARAQTPPRPAFAADGTLTVCTNPTLPPMSFMGGAAGGDMVGEDIDVGRALGAYWHVPVTFVSMDFVGLFPSLAAGRCGIVISGVLRQQAREARFDAVPYQPTALVVVARAGTARVASMAALSGKVLAVQSGTSYAARVAQENTALAAAGRPPIIIQQYPTEDEVVQQVLIGRAFAFVSQDVELYFRQAQLHGKVAVIVQPDYPEYRDFAIYMRKDAQDRARLQDAVTALRDSGQMAQIRQRWQITPAAAAAVQGADGPAGGFDARVFLSALASPAFLRGAGVTLVMAVLSHMTAIVIAIPMALVLNGRDGLLKSGVRAYVALFRAAPTLLQLLFVWNALPQFLPVFREAWFTPFLAAWISLSINEAAYQVEINRAALQAIDPGQALAGDALGMTRMQVYRHVIFPQALRIALPPTINEFISLIKTTSLASVISLQELLAVTQINVARTFAFTEYYAAALVYYLLIVFFFLGLQRRIERRFAWADRLGADRR</sequence>
<dbReference type="GO" id="GO:0043190">
    <property type="term" value="C:ATP-binding cassette (ABC) transporter complex"/>
    <property type="evidence" value="ECO:0007669"/>
    <property type="project" value="InterPro"/>
</dbReference>
<dbReference type="EMBL" id="AM889285">
    <property type="protein sequence ID" value="CAP57772.1"/>
    <property type="molecule type" value="Genomic_DNA"/>
</dbReference>
<keyword evidence="4" id="KW-1003">Cell membrane</keyword>
<dbReference type="SUPFAM" id="SSF161098">
    <property type="entry name" value="MetI-like"/>
    <property type="match status" value="1"/>
</dbReference>
<dbReference type="CDD" id="cd06261">
    <property type="entry name" value="TM_PBP2"/>
    <property type="match status" value="1"/>
</dbReference>
<keyword evidence="7 9" id="KW-1133">Transmembrane helix</keyword>
<evidence type="ECO:0000256" key="10">
    <source>
        <dbReference type="SAM" id="MobiDB-lite"/>
    </source>
</evidence>
<dbReference type="NCBIfam" id="TIGR01726">
    <property type="entry name" value="HEQRo_perm_3TM"/>
    <property type="match status" value="1"/>
</dbReference>
<dbReference type="GO" id="GO:0022857">
    <property type="term" value="F:transmembrane transporter activity"/>
    <property type="evidence" value="ECO:0007669"/>
    <property type="project" value="InterPro"/>
</dbReference>
<evidence type="ECO:0000256" key="2">
    <source>
        <dbReference type="ARBA" id="ARBA00010072"/>
    </source>
</evidence>
<keyword evidence="8 9" id="KW-0472">Membrane</keyword>
<evidence type="ECO:0000256" key="1">
    <source>
        <dbReference type="ARBA" id="ARBA00004429"/>
    </source>
</evidence>
<feature type="transmembrane region" description="Helical" evidence="9">
    <location>
        <begin position="365"/>
        <end position="386"/>
    </location>
</feature>
<dbReference type="RefSeq" id="WP_012228626.1">
    <property type="nucleotide sequence ID" value="NC_010125.1"/>
</dbReference>
<protein>
    <submittedName>
        <fullName evidence="12">Putative transport protein</fullName>
    </submittedName>
</protein>
<keyword evidence="3 9" id="KW-0813">Transport</keyword>
<dbReference type="SUPFAM" id="SSF53850">
    <property type="entry name" value="Periplasmic binding protein-like II"/>
    <property type="match status" value="1"/>
</dbReference>
<feature type="domain" description="ABC transmembrane type-1" evidence="11">
    <location>
        <begin position="327"/>
        <end position="519"/>
    </location>
</feature>
<dbReference type="InterPro" id="IPR010065">
    <property type="entry name" value="AA_ABC_transptr_permease_3TM"/>
</dbReference>
<comment type="subcellular location">
    <subcellularLocation>
        <location evidence="1">Cell inner membrane</location>
        <topology evidence="1">Multi-pass membrane protein</topology>
    </subcellularLocation>
    <subcellularLocation>
        <location evidence="9">Cell membrane</location>
        <topology evidence="9">Multi-pass membrane protein</topology>
    </subcellularLocation>
</comment>
<dbReference type="SMART" id="SM00062">
    <property type="entry name" value="PBPb"/>
    <property type="match status" value="1"/>
</dbReference>
<keyword evidence="13" id="KW-1185">Reference proteome</keyword>
<evidence type="ECO:0000259" key="11">
    <source>
        <dbReference type="PROSITE" id="PS50928"/>
    </source>
</evidence>
<evidence type="ECO:0000256" key="8">
    <source>
        <dbReference type="ARBA" id="ARBA00023136"/>
    </source>
</evidence>
<feature type="transmembrane region" description="Helical" evidence="9">
    <location>
        <begin position="501"/>
        <end position="519"/>
    </location>
</feature>